<protein>
    <submittedName>
        <fullName evidence="1">Uncharacterized protein</fullName>
    </submittedName>
</protein>
<dbReference type="RefSeq" id="WP_188763650.1">
    <property type="nucleotide sequence ID" value="NZ_BMKK01000001.1"/>
</dbReference>
<comment type="caution">
    <text evidence="1">The sequence shown here is derived from an EMBL/GenBank/DDBJ whole genome shotgun (WGS) entry which is preliminary data.</text>
</comment>
<evidence type="ECO:0000313" key="2">
    <source>
        <dbReference type="Proteomes" id="UP000609064"/>
    </source>
</evidence>
<name>A0A916YDL2_9BACT</name>
<accession>A0A916YDL2</accession>
<reference evidence="1" key="2">
    <citation type="submission" date="2020-09" db="EMBL/GenBank/DDBJ databases">
        <authorList>
            <person name="Sun Q."/>
            <person name="Zhou Y."/>
        </authorList>
    </citation>
    <scope>NUCLEOTIDE SEQUENCE</scope>
    <source>
        <strain evidence="1">CGMCC 1.15958</strain>
    </source>
</reference>
<organism evidence="1 2">
    <name type="scientific">Emticicia aquatilis</name>
    <dbReference type="NCBI Taxonomy" id="1537369"/>
    <lineage>
        <taxon>Bacteria</taxon>
        <taxon>Pseudomonadati</taxon>
        <taxon>Bacteroidota</taxon>
        <taxon>Cytophagia</taxon>
        <taxon>Cytophagales</taxon>
        <taxon>Leadbetterellaceae</taxon>
        <taxon>Emticicia</taxon>
    </lineage>
</organism>
<dbReference type="Proteomes" id="UP000609064">
    <property type="component" value="Unassembled WGS sequence"/>
</dbReference>
<dbReference type="EMBL" id="BMKK01000001">
    <property type="protein sequence ID" value="GGD41075.1"/>
    <property type="molecule type" value="Genomic_DNA"/>
</dbReference>
<sequence>MDLILENIQPEQVQVFKKMAKLLSIRTKIKNRVLTEEQEDKALFVAMEEGLKSETLTEAEKDNFLDALGK</sequence>
<evidence type="ECO:0000313" key="1">
    <source>
        <dbReference type="EMBL" id="GGD41075.1"/>
    </source>
</evidence>
<reference evidence="1" key="1">
    <citation type="journal article" date="2014" name="Int. J. Syst. Evol. Microbiol.">
        <title>Complete genome sequence of Corynebacterium casei LMG S-19264T (=DSM 44701T), isolated from a smear-ripened cheese.</title>
        <authorList>
            <consortium name="US DOE Joint Genome Institute (JGI-PGF)"/>
            <person name="Walter F."/>
            <person name="Albersmeier A."/>
            <person name="Kalinowski J."/>
            <person name="Ruckert C."/>
        </authorList>
    </citation>
    <scope>NUCLEOTIDE SEQUENCE</scope>
    <source>
        <strain evidence="1">CGMCC 1.15958</strain>
    </source>
</reference>
<gene>
    <name evidence="1" type="ORF">GCM10011514_01450</name>
</gene>
<dbReference type="AlphaFoldDB" id="A0A916YDL2"/>
<keyword evidence="2" id="KW-1185">Reference proteome</keyword>
<proteinExistence type="predicted"/>